<dbReference type="InterPro" id="IPR023199">
    <property type="entry name" value="GriE/MELC1_sf"/>
</dbReference>
<reference evidence="6 7" key="1">
    <citation type="submission" date="2017-11" db="EMBL/GenBank/DDBJ databases">
        <title>Complete genome sequence of Streptomyces lavendulae subsp. lavendulae CCM 3239 (formerly 'Streptomyces aureofaciens CCM 3239'), the producer of the angucycline-type antibiotic auricin.</title>
        <authorList>
            <person name="Busche T."/>
            <person name="Novakova R."/>
            <person name="Al'Dilaimi A."/>
            <person name="Homerova D."/>
            <person name="Feckova L."/>
            <person name="Rezuchova B."/>
            <person name="Mingyar E."/>
            <person name="Csolleiova D."/>
            <person name="Bekeova C."/>
            <person name="Winkler A."/>
            <person name="Sevcikova B."/>
            <person name="Kalinowski J."/>
            <person name="Kormanec J."/>
            <person name="Ruckert C."/>
        </authorList>
    </citation>
    <scope>NUCLEOTIDE SEQUENCE [LARGE SCALE GENOMIC DNA]</scope>
    <source>
        <strain evidence="6 7">CCM 3239</strain>
    </source>
</reference>
<organism evidence="6 7">
    <name type="scientific">Streptomyces lavendulae subsp. lavendulae</name>
    <dbReference type="NCBI Taxonomy" id="58340"/>
    <lineage>
        <taxon>Bacteria</taxon>
        <taxon>Bacillati</taxon>
        <taxon>Actinomycetota</taxon>
        <taxon>Actinomycetes</taxon>
        <taxon>Kitasatosporales</taxon>
        <taxon>Streptomycetaceae</taxon>
        <taxon>Streptomyces</taxon>
    </lineage>
</organism>
<feature type="compositionally biased region" description="Low complexity" evidence="4">
    <location>
        <begin position="29"/>
        <end position="47"/>
    </location>
</feature>
<evidence type="ECO:0000256" key="5">
    <source>
        <dbReference type="SAM" id="SignalP"/>
    </source>
</evidence>
<dbReference type="GO" id="GO:0042438">
    <property type="term" value="P:melanin biosynthetic process"/>
    <property type="evidence" value="ECO:0007669"/>
    <property type="project" value="InterPro"/>
</dbReference>
<dbReference type="Pfam" id="PF06236">
    <property type="entry name" value="MelC1"/>
    <property type="match status" value="1"/>
</dbReference>
<comment type="similarity">
    <text evidence="1">Belongs to the melC1 family.</text>
</comment>
<protein>
    <submittedName>
        <fullName evidence="6">Tyrosinase co-factor MelC1</fullName>
    </submittedName>
</protein>
<feature type="region of interest" description="Disordered" evidence="4">
    <location>
        <begin position="29"/>
        <end position="49"/>
    </location>
</feature>
<dbReference type="OrthoDB" id="3405860at2"/>
<dbReference type="GO" id="GO:0005507">
    <property type="term" value="F:copper ion binding"/>
    <property type="evidence" value="ECO:0007669"/>
    <property type="project" value="InterPro"/>
</dbReference>
<evidence type="ECO:0000256" key="2">
    <source>
        <dbReference type="ARBA" id="ARBA00022729"/>
    </source>
</evidence>
<keyword evidence="2 5" id="KW-0732">Signal</keyword>
<feature type="chain" id="PRO_5043545670" evidence="5">
    <location>
        <begin position="25"/>
        <end position="141"/>
    </location>
</feature>
<dbReference type="AlphaFoldDB" id="A0A2K8PPZ6"/>
<evidence type="ECO:0000256" key="1">
    <source>
        <dbReference type="ARBA" id="ARBA00009871"/>
    </source>
</evidence>
<feature type="signal peptide" evidence="5">
    <location>
        <begin position="1"/>
        <end position="24"/>
    </location>
</feature>
<name>A0A2K8PPZ6_STRLA</name>
<keyword evidence="7" id="KW-1185">Reference proteome</keyword>
<keyword evidence="3" id="KW-0186">Copper</keyword>
<dbReference type="InterPro" id="IPR010928">
    <property type="entry name" value="MelC1"/>
</dbReference>
<dbReference type="Proteomes" id="UP000231791">
    <property type="component" value="Chromosome"/>
</dbReference>
<dbReference type="NCBIfam" id="NF047833">
    <property type="entry name" value="TyroCdyMelC1"/>
    <property type="match status" value="1"/>
</dbReference>
<evidence type="ECO:0000313" key="6">
    <source>
        <dbReference type="EMBL" id="ATZ28832.1"/>
    </source>
</evidence>
<sequence>MNMITRRRAFGIAVGAAAAVGLTACDKGGSAASSASASPNAEASGPALSIPTGGIDEVYEGRRIQITLDPGAHHDGQHMPGMPNIKIDGKELHLMRNADNSWVTVVNHYETFADPISAAKAAVRDLQGANLLPFAPTGGTP</sequence>
<dbReference type="RefSeq" id="WP_030230141.1">
    <property type="nucleotide sequence ID" value="NZ_CP024985.1"/>
</dbReference>
<dbReference type="Gene3D" id="3.30.1880.10">
    <property type="entry name" value="protein ne1242 domain like"/>
    <property type="match status" value="1"/>
</dbReference>
<accession>A0A2K8PPZ6</accession>
<dbReference type="GeneID" id="49388035"/>
<proteinExistence type="inferred from homology"/>
<dbReference type="InterPro" id="IPR006311">
    <property type="entry name" value="TAT_signal"/>
</dbReference>
<dbReference type="PROSITE" id="PS51318">
    <property type="entry name" value="TAT"/>
    <property type="match status" value="1"/>
</dbReference>
<evidence type="ECO:0000256" key="3">
    <source>
        <dbReference type="ARBA" id="ARBA00023008"/>
    </source>
</evidence>
<evidence type="ECO:0000313" key="7">
    <source>
        <dbReference type="Proteomes" id="UP000231791"/>
    </source>
</evidence>
<gene>
    <name evidence="6" type="ORF">SLAV_35310</name>
</gene>
<evidence type="ECO:0000256" key="4">
    <source>
        <dbReference type="SAM" id="MobiDB-lite"/>
    </source>
</evidence>
<dbReference type="EMBL" id="CP024985">
    <property type="protein sequence ID" value="ATZ28832.1"/>
    <property type="molecule type" value="Genomic_DNA"/>
</dbReference>
<dbReference type="PROSITE" id="PS51257">
    <property type="entry name" value="PROKAR_LIPOPROTEIN"/>
    <property type="match status" value="1"/>
</dbReference>
<dbReference type="KEGG" id="slx:SLAV_35310"/>